<keyword evidence="3" id="KW-0269">Exonuclease</keyword>
<dbReference type="Gene3D" id="3.90.320.10">
    <property type="match status" value="1"/>
</dbReference>
<keyword evidence="3" id="KW-0378">Hydrolase</keyword>
<evidence type="ECO:0000256" key="1">
    <source>
        <dbReference type="SAM" id="MobiDB-lite"/>
    </source>
</evidence>
<dbReference type="Proteomes" id="UP000258707">
    <property type="component" value="Chromosome"/>
</dbReference>
<gene>
    <name evidence="3" type="ORF">AArc1_1145</name>
</gene>
<organism evidence="3 4">
    <name type="scientific">Natrarchaeobaculum sulfurireducens</name>
    <dbReference type="NCBI Taxonomy" id="2044521"/>
    <lineage>
        <taxon>Archaea</taxon>
        <taxon>Methanobacteriati</taxon>
        <taxon>Methanobacteriota</taxon>
        <taxon>Stenosarchaea group</taxon>
        <taxon>Halobacteria</taxon>
        <taxon>Halobacteriales</taxon>
        <taxon>Natrialbaceae</taxon>
        <taxon>Natrarchaeobaculum</taxon>
    </lineage>
</organism>
<dbReference type="RefSeq" id="WP_117363661.1">
    <property type="nucleotide sequence ID" value="NZ_CP024047.1"/>
</dbReference>
<dbReference type="GO" id="GO:0004527">
    <property type="term" value="F:exonuclease activity"/>
    <property type="evidence" value="ECO:0007669"/>
    <property type="project" value="UniProtKB-KW"/>
</dbReference>
<dbReference type="EMBL" id="CP024047">
    <property type="protein sequence ID" value="AXR77486.1"/>
    <property type="molecule type" value="Genomic_DNA"/>
</dbReference>
<dbReference type="Pfam" id="PF12705">
    <property type="entry name" value="PDDEXK_1"/>
    <property type="match status" value="1"/>
</dbReference>
<dbReference type="GeneID" id="37637958"/>
<reference evidence="4" key="1">
    <citation type="submission" date="2017-10" db="EMBL/GenBank/DDBJ databases">
        <title>Phenotypic and genomic properties of facultatively anaerobic sulfur-reducing natronoarchaea from hypersaline soda lakes.</title>
        <authorList>
            <person name="Sorokin D.Y."/>
            <person name="Kublanov I.V."/>
            <person name="Roman P."/>
            <person name="Sinninghe Damste J.S."/>
            <person name="Golyshin P.N."/>
            <person name="Rojo D."/>
            <person name="Ciordia S."/>
            <person name="Mena Md.C."/>
            <person name="Ferrer M."/>
            <person name="Messina E."/>
            <person name="Smedile F."/>
            <person name="La Spada G."/>
            <person name="La Cono V."/>
            <person name="Yakimov M.M."/>
        </authorList>
    </citation>
    <scope>NUCLEOTIDE SEQUENCE [LARGE SCALE GENOMIC DNA]</scope>
    <source>
        <strain evidence="4">AArc1</strain>
    </source>
</reference>
<dbReference type="KEGG" id="nan:AArc1_1145"/>
<feature type="region of interest" description="Disordered" evidence="1">
    <location>
        <begin position="345"/>
        <end position="379"/>
    </location>
</feature>
<evidence type="ECO:0000313" key="4">
    <source>
        <dbReference type="Proteomes" id="UP000258707"/>
    </source>
</evidence>
<protein>
    <submittedName>
        <fullName evidence="3">RecB family exonuclease</fullName>
    </submittedName>
</protein>
<evidence type="ECO:0000259" key="2">
    <source>
        <dbReference type="Pfam" id="PF12705"/>
    </source>
</evidence>
<sequence>MVSEQTQFPTLYELLTAEYTNEEVSNTINKVTQRVKNTSFQRWYRAQEFADNVQDGKSYFNGPSPSREPLYHTPSQLLQCHRKLYYRQHNAPKETPDPSGIFWIGENVETELIIPFFKAVLGDRTYVQNSIWVDFTIKSRTGQLRLRGETDPAFVDQDGVPILLTEVKTKDSIDHLESPNAHHLAQVHAYMYGLTDKFDRRITDALLVYVDRTTLELKVFRCEFDPLFWRRRVLDWAASHSECRIENRLPPADPEFDWECQFCSYRERCGKETDGIGEDSPPRGFLPLHEYPEEKVVTHLEAHRGDVKLTPTIAHQFPELAKEFEVHKWRCQSCTDEFSWRRLEPGQPRQPIQCPNCKSVTVDQGSVRGPTPKEQSSRE</sequence>
<name>A0A346PD91_9EURY</name>
<evidence type="ECO:0000313" key="3">
    <source>
        <dbReference type="EMBL" id="AXR77486.1"/>
    </source>
</evidence>
<dbReference type="InterPro" id="IPR038726">
    <property type="entry name" value="PDDEXK_AddAB-type"/>
</dbReference>
<dbReference type="InterPro" id="IPR011604">
    <property type="entry name" value="PDDEXK-like_dom_sf"/>
</dbReference>
<accession>A0A346PD91</accession>
<dbReference type="AlphaFoldDB" id="A0A346PD91"/>
<feature type="domain" description="PD-(D/E)XK endonuclease-like" evidence="2">
    <location>
        <begin position="133"/>
        <end position="269"/>
    </location>
</feature>
<proteinExistence type="predicted"/>
<keyword evidence="3" id="KW-0540">Nuclease</keyword>